<organism evidence="1 2">
    <name type="scientific">Halolamina salifodinae</name>
    <dbReference type="NCBI Taxonomy" id="1202767"/>
    <lineage>
        <taxon>Archaea</taxon>
        <taxon>Methanobacteriati</taxon>
        <taxon>Methanobacteriota</taxon>
        <taxon>Stenosarchaea group</taxon>
        <taxon>Halobacteria</taxon>
        <taxon>Halobacteriales</taxon>
        <taxon>Haloferacaceae</taxon>
    </lineage>
</organism>
<proteinExistence type="predicted"/>
<evidence type="ECO:0000313" key="2">
    <source>
        <dbReference type="Proteomes" id="UP000823736"/>
    </source>
</evidence>
<dbReference type="OrthoDB" id="201863at2157"/>
<dbReference type="PROSITE" id="PS51257">
    <property type="entry name" value="PROKAR_LIPOPROTEIN"/>
    <property type="match status" value="1"/>
</dbReference>
<protein>
    <submittedName>
        <fullName evidence="1">Uncharacterized protein</fullName>
    </submittedName>
</protein>
<comment type="caution">
    <text evidence="1">The sequence shown here is derived from an EMBL/GenBank/DDBJ whole genome shotgun (WGS) entry which is preliminary data.</text>
</comment>
<dbReference type="AlphaFoldDB" id="A0A8T4GSA2"/>
<dbReference type="RefSeq" id="WP_209489578.1">
    <property type="nucleotide sequence ID" value="NZ_JAGGLC010000001.1"/>
</dbReference>
<keyword evidence="2" id="KW-1185">Reference proteome</keyword>
<dbReference type="EMBL" id="JAGGLC010000001">
    <property type="protein sequence ID" value="MBP1985726.1"/>
    <property type="molecule type" value="Genomic_DNA"/>
</dbReference>
<evidence type="ECO:0000313" key="1">
    <source>
        <dbReference type="EMBL" id="MBP1985726.1"/>
    </source>
</evidence>
<sequence>MRRRALLGTAATGIAAAAGCLGLSNPAENVGVPANESDCPPTPGDRVVCVPESDPESASVAMTADSRSGSLPTTFAFTLTNGSGQTLSTNYYGWNLWKRVDGEWHHIVPDVVQQPLMRLNPGSRHEWRLTAEHVLPARPGRDYTSWESAGTVGGLGGGEYAFTIGGWFGDADEGRVGFAVLFDVDAPELTLEPTARVIGTSRDGDVVTVRGEESDLQDARPAAFVLTRVDDADDPRRLIPEQAVYDYRLRNTLPFFESGADRVRFVEENTTWPVFGVNDPYSVRYRGELYRVTATELGTESETTTP</sequence>
<name>A0A8T4GSA2_9EURY</name>
<reference evidence="1" key="1">
    <citation type="submission" date="2021-03" db="EMBL/GenBank/DDBJ databases">
        <title>Genomic Encyclopedia of Type Strains, Phase IV (KMG-IV): sequencing the most valuable type-strain genomes for metagenomic binning, comparative biology and taxonomic classification.</title>
        <authorList>
            <person name="Goeker M."/>
        </authorList>
    </citation>
    <scope>NUCLEOTIDE SEQUENCE</scope>
    <source>
        <strain evidence="1">DSM 26232</strain>
    </source>
</reference>
<dbReference type="Proteomes" id="UP000823736">
    <property type="component" value="Unassembled WGS sequence"/>
</dbReference>
<gene>
    <name evidence="1" type="ORF">J2753_000199</name>
</gene>
<accession>A0A8T4GSA2</accession>